<dbReference type="EMBL" id="JAPCID010000107">
    <property type="protein sequence ID" value="MDA0142575.1"/>
    <property type="molecule type" value="Genomic_DNA"/>
</dbReference>
<keyword evidence="1" id="KW-0472">Membrane</keyword>
<proteinExistence type="predicted"/>
<evidence type="ECO:0000313" key="3">
    <source>
        <dbReference type="Proteomes" id="UP001147700"/>
    </source>
</evidence>
<feature type="transmembrane region" description="Helical" evidence="1">
    <location>
        <begin position="43"/>
        <end position="62"/>
    </location>
</feature>
<keyword evidence="1" id="KW-0812">Transmembrane</keyword>
<protein>
    <recommendedName>
        <fullName evidence="4">DUF2964 family protein</fullName>
    </recommendedName>
</protein>
<dbReference type="Proteomes" id="UP001147700">
    <property type="component" value="Unassembled WGS sequence"/>
</dbReference>
<evidence type="ECO:0008006" key="4">
    <source>
        <dbReference type="Google" id="ProtNLM"/>
    </source>
</evidence>
<keyword evidence="1" id="KW-1133">Transmembrane helix</keyword>
<evidence type="ECO:0000256" key="1">
    <source>
        <dbReference type="SAM" id="Phobius"/>
    </source>
</evidence>
<comment type="caution">
    <text evidence="2">The sequence shown here is derived from an EMBL/GenBank/DDBJ whole genome shotgun (WGS) entry which is preliminary data.</text>
</comment>
<evidence type="ECO:0000313" key="2">
    <source>
        <dbReference type="EMBL" id="MDA0142575.1"/>
    </source>
</evidence>
<feature type="transmembrane region" description="Helical" evidence="1">
    <location>
        <begin position="12"/>
        <end position="31"/>
    </location>
</feature>
<gene>
    <name evidence="2" type="ORF">OJ962_34135</name>
</gene>
<accession>A0ABT4RVI1</accession>
<organism evidence="2 3">
    <name type="scientific">Solirubrobacter deserti</name>
    <dbReference type="NCBI Taxonomy" id="2282478"/>
    <lineage>
        <taxon>Bacteria</taxon>
        <taxon>Bacillati</taxon>
        <taxon>Actinomycetota</taxon>
        <taxon>Thermoleophilia</taxon>
        <taxon>Solirubrobacterales</taxon>
        <taxon>Solirubrobacteraceae</taxon>
        <taxon>Solirubrobacter</taxon>
    </lineage>
</organism>
<sequence>MPNARQNNPVRRRLFGAVVVGWTAFMASMLVGLFDGPDDLRDALMVVGFAALVVFVVMAVSARSRRASP</sequence>
<reference evidence="2" key="1">
    <citation type="submission" date="2022-10" db="EMBL/GenBank/DDBJ databases">
        <title>The WGS of Solirubrobacter sp. CPCC 204708.</title>
        <authorList>
            <person name="Jiang Z."/>
        </authorList>
    </citation>
    <scope>NUCLEOTIDE SEQUENCE</scope>
    <source>
        <strain evidence="2">CPCC 204708</strain>
    </source>
</reference>
<dbReference type="RefSeq" id="WP_270006945.1">
    <property type="nucleotide sequence ID" value="NZ_JAPCID010000107.1"/>
</dbReference>
<name>A0ABT4RVI1_9ACTN</name>
<keyword evidence="3" id="KW-1185">Reference proteome</keyword>